<sequence>MIEKRRLTDLSWILVSKEKLMLVLERIKQHAFTYKISSETLLMMECSFEGETCYLVVEKCGECSLIHESIKELKKRSLSREFISIETMVHYCAKEIGSGPQSLPMLTDNDVFGQFKTMHGVSVWLNLKAVTKLERCSDIVNQSTTLVSLSPNTRLIIPVQLRYVKQRMIDNLSTYFYYLHLMMGIFSGSDDIFSYYQQRLTDFTPHYYHFVKGSKKIFIDVNYESFSTLLATELVYHLAYQRDKTVERQEIAELLAPYLML</sequence>
<name>A0A4D7CV30_9ENTE</name>
<gene>
    <name evidence="1" type="ORF">FA707_08440</name>
</gene>
<organism evidence="1 2">
    <name type="scientific">Vagococcus zengguangii</name>
    <dbReference type="NCBI Taxonomy" id="2571750"/>
    <lineage>
        <taxon>Bacteria</taxon>
        <taxon>Bacillati</taxon>
        <taxon>Bacillota</taxon>
        <taxon>Bacilli</taxon>
        <taxon>Lactobacillales</taxon>
        <taxon>Enterococcaceae</taxon>
        <taxon>Vagococcus</taxon>
    </lineage>
</organism>
<dbReference type="Proteomes" id="UP000298615">
    <property type="component" value="Chromosome"/>
</dbReference>
<proteinExistence type="predicted"/>
<reference evidence="1 2" key="1">
    <citation type="submission" date="2019-04" db="EMBL/GenBank/DDBJ databases">
        <title>Vagococcus sp. nov., isolated from faeces of yaks (Bos grunniens).</title>
        <authorList>
            <person name="Ge Y."/>
        </authorList>
    </citation>
    <scope>NUCLEOTIDE SEQUENCE [LARGE SCALE GENOMIC DNA]</scope>
    <source>
        <strain evidence="1 2">MN-17</strain>
    </source>
</reference>
<dbReference type="AlphaFoldDB" id="A0A4D7CV30"/>
<keyword evidence="2" id="KW-1185">Reference proteome</keyword>
<dbReference type="EMBL" id="CP039712">
    <property type="protein sequence ID" value="QCI86992.1"/>
    <property type="molecule type" value="Genomic_DNA"/>
</dbReference>
<dbReference type="RefSeq" id="WP_136953814.1">
    <property type="nucleotide sequence ID" value="NZ_CP039712.1"/>
</dbReference>
<evidence type="ECO:0000313" key="1">
    <source>
        <dbReference type="EMBL" id="QCI86992.1"/>
    </source>
</evidence>
<dbReference type="KEGG" id="vao:FA707_08440"/>
<evidence type="ECO:0000313" key="2">
    <source>
        <dbReference type="Proteomes" id="UP000298615"/>
    </source>
</evidence>
<accession>A0A4D7CV30</accession>
<protein>
    <submittedName>
        <fullName evidence="1">Uncharacterized protein</fullName>
    </submittedName>
</protein>